<keyword evidence="3" id="KW-1185">Reference proteome</keyword>
<evidence type="ECO:0000256" key="1">
    <source>
        <dbReference type="SAM" id="Phobius"/>
    </source>
</evidence>
<gene>
    <name evidence="2" type="ORF">chiPu_0004643</name>
</gene>
<evidence type="ECO:0000313" key="2">
    <source>
        <dbReference type="EMBL" id="GCC26228.1"/>
    </source>
</evidence>
<proteinExistence type="predicted"/>
<dbReference type="Proteomes" id="UP000287033">
    <property type="component" value="Unassembled WGS sequence"/>
</dbReference>
<dbReference type="OrthoDB" id="9946257at2759"/>
<name>A0A401S753_CHIPU</name>
<reference evidence="2 3" key="1">
    <citation type="journal article" date="2018" name="Nat. Ecol. Evol.">
        <title>Shark genomes provide insights into elasmobranch evolution and the origin of vertebrates.</title>
        <authorList>
            <person name="Hara Y"/>
            <person name="Yamaguchi K"/>
            <person name="Onimaru K"/>
            <person name="Kadota M"/>
            <person name="Koyanagi M"/>
            <person name="Keeley SD"/>
            <person name="Tatsumi K"/>
            <person name="Tanaka K"/>
            <person name="Motone F"/>
            <person name="Kageyama Y"/>
            <person name="Nozu R"/>
            <person name="Adachi N"/>
            <person name="Nishimura O"/>
            <person name="Nakagawa R"/>
            <person name="Tanegashima C"/>
            <person name="Kiyatake I"/>
            <person name="Matsumoto R"/>
            <person name="Murakumo K"/>
            <person name="Nishida K"/>
            <person name="Terakita A"/>
            <person name="Kuratani S"/>
            <person name="Sato K"/>
            <person name="Hyodo S Kuraku.S."/>
        </authorList>
    </citation>
    <scope>NUCLEOTIDE SEQUENCE [LARGE SCALE GENOMIC DNA]</scope>
</reference>
<sequence>MDNPQEDQMTVTAPSEILLHVKGQLTRMNNTKPGDSDSVNVRAVIIAVCLLILAGILLTMILVQYHRHGHCFQKPKLFFSQNVLRDLKSIQLEFDPPFSISGMMKTGGNRSSNQEFQYQNMRTRDEDLYPVVDEQH</sequence>
<dbReference type="EMBL" id="BEZZ01000115">
    <property type="protein sequence ID" value="GCC26228.1"/>
    <property type="molecule type" value="Genomic_DNA"/>
</dbReference>
<feature type="transmembrane region" description="Helical" evidence="1">
    <location>
        <begin position="43"/>
        <end position="63"/>
    </location>
</feature>
<protein>
    <submittedName>
        <fullName evidence="2">Uncharacterized protein</fullName>
    </submittedName>
</protein>
<keyword evidence="1" id="KW-1133">Transmembrane helix</keyword>
<evidence type="ECO:0000313" key="3">
    <source>
        <dbReference type="Proteomes" id="UP000287033"/>
    </source>
</evidence>
<dbReference type="AlphaFoldDB" id="A0A401S753"/>
<comment type="caution">
    <text evidence="2">The sequence shown here is derived from an EMBL/GenBank/DDBJ whole genome shotgun (WGS) entry which is preliminary data.</text>
</comment>
<accession>A0A401S753</accession>
<keyword evidence="1" id="KW-0472">Membrane</keyword>
<organism evidence="2 3">
    <name type="scientific">Chiloscyllium punctatum</name>
    <name type="common">Brownbanded bambooshark</name>
    <name type="synonym">Hemiscyllium punctatum</name>
    <dbReference type="NCBI Taxonomy" id="137246"/>
    <lineage>
        <taxon>Eukaryota</taxon>
        <taxon>Metazoa</taxon>
        <taxon>Chordata</taxon>
        <taxon>Craniata</taxon>
        <taxon>Vertebrata</taxon>
        <taxon>Chondrichthyes</taxon>
        <taxon>Elasmobranchii</taxon>
        <taxon>Galeomorphii</taxon>
        <taxon>Galeoidea</taxon>
        <taxon>Orectolobiformes</taxon>
        <taxon>Hemiscylliidae</taxon>
        <taxon>Chiloscyllium</taxon>
    </lineage>
</organism>
<dbReference type="OMA" id="MIFLVHY"/>
<keyword evidence="1" id="KW-0812">Transmembrane</keyword>